<feature type="transmembrane region" description="Helical" evidence="9">
    <location>
        <begin position="409"/>
        <end position="428"/>
    </location>
</feature>
<feature type="transmembrane region" description="Helical" evidence="9">
    <location>
        <begin position="305"/>
        <end position="327"/>
    </location>
</feature>
<dbReference type="AlphaFoldDB" id="A0AAD2HKZ3"/>
<organism evidence="11 12">
    <name type="scientific">Mycena citricolor</name>
    <dbReference type="NCBI Taxonomy" id="2018698"/>
    <lineage>
        <taxon>Eukaryota</taxon>
        <taxon>Fungi</taxon>
        <taxon>Dikarya</taxon>
        <taxon>Basidiomycota</taxon>
        <taxon>Agaricomycotina</taxon>
        <taxon>Agaricomycetes</taxon>
        <taxon>Agaricomycetidae</taxon>
        <taxon>Agaricales</taxon>
        <taxon>Marasmiineae</taxon>
        <taxon>Mycenaceae</taxon>
        <taxon>Mycena</taxon>
    </lineage>
</organism>
<evidence type="ECO:0000256" key="5">
    <source>
        <dbReference type="ARBA" id="ARBA00023065"/>
    </source>
</evidence>
<dbReference type="Pfam" id="PF07885">
    <property type="entry name" value="Ion_trans_2"/>
    <property type="match status" value="2"/>
</dbReference>
<feature type="region of interest" description="Disordered" evidence="8">
    <location>
        <begin position="1"/>
        <end position="23"/>
    </location>
</feature>
<feature type="non-terminal residue" evidence="11">
    <location>
        <position position="613"/>
    </location>
</feature>
<keyword evidence="3 9" id="KW-0812">Transmembrane</keyword>
<evidence type="ECO:0000256" key="6">
    <source>
        <dbReference type="ARBA" id="ARBA00023136"/>
    </source>
</evidence>
<protein>
    <recommendedName>
        <fullName evidence="10">Potassium channel domain-containing protein</fullName>
    </recommendedName>
</protein>
<evidence type="ECO:0000256" key="7">
    <source>
        <dbReference type="ARBA" id="ARBA00023303"/>
    </source>
</evidence>
<dbReference type="GO" id="GO:0030322">
    <property type="term" value="P:stabilization of membrane potential"/>
    <property type="evidence" value="ECO:0007669"/>
    <property type="project" value="TreeGrafter"/>
</dbReference>
<keyword evidence="7" id="KW-0407">Ion channel</keyword>
<keyword evidence="6 9" id="KW-0472">Membrane</keyword>
<feature type="compositionally biased region" description="Low complexity" evidence="8">
    <location>
        <begin position="40"/>
        <end position="58"/>
    </location>
</feature>
<comment type="subcellular location">
    <subcellularLocation>
        <location evidence="1">Membrane</location>
        <topology evidence="1">Multi-pass membrane protein</topology>
    </subcellularLocation>
</comment>
<keyword evidence="5" id="KW-0406">Ion transport</keyword>
<feature type="region of interest" description="Disordered" evidence="8">
    <location>
        <begin position="37"/>
        <end position="61"/>
    </location>
</feature>
<dbReference type="PANTHER" id="PTHR11003">
    <property type="entry name" value="POTASSIUM CHANNEL, SUBFAMILY K"/>
    <property type="match status" value="1"/>
</dbReference>
<dbReference type="Gene3D" id="1.10.287.70">
    <property type="match status" value="2"/>
</dbReference>
<dbReference type="GO" id="GO:0015271">
    <property type="term" value="F:outward rectifier potassium channel activity"/>
    <property type="evidence" value="ECO:0007669"/>
    <property type="project" value="TreeGrafter"/>
</dbReference>
<accession>A0AAD2HKZ3</accession>
<comment type="caution">
    <text evidence="11">The sequence shown here is derived from an EMBL/GenBank/DDBJ whole genome shotgun (WGS) entry which is preliminary data.</text>
</comment>
<evidence type="ECO:0000256" key="1">
    <source>
        <dbReference type="ARBA" id="ARBA00004141"/>
    </source>
</evidence>
<evidence type="ECO:0000256" key="4">
    <source>
        <dbReference type="ARBA" id="ARBA00022989"/>
    </source>
</evidence>
<feature type="transmembrane region" description="Helical" evidence="9">
    <location>
        <begin position="204"/>
        <end position="227"/>
    </location>
</feature>
<feature type="transmembrane region" description="Helical" evidence="9">
    <location>
        <begin position="174"/>
        <end position="192"/>
    </location>
</feature>
<feature type="transmembrane region" description="Helical" evidence="9">
    <location>
        <begin position="96"/>
        <end position="118"/>
    </location>
</feature>
<dbReference type="InterPro" id="IPR013099">
    <property type="entry name" value="K_chnl_dom"/>
</dbReference>
<name>A0AAD2HKZ3_9AGAR</name>
<feature type="transmembrane region" description="Helical" evidence="9">
    <location>
        <begin position="440"/>
        <end position="460"/>
    </location>
</feature>
<feature type="transmembrane region" description="Helical" evidence="9">
    <location>
        <begin position="379"/>
        <end position="403"/>
    </location>
</feature>
<reference evidence="11" key="1">
    <citation type="submission" date="2023-11" db="EMBL/GenBank/DDBJ databases">
        <authorList>
            <person name="De Vega J J."/>
            <person name="De Vega J J."/>
        </authorList>
    </citation>
    <scope>NUCLEOTIDE SEQUENCE</scope>
</reference>
<dbReference type="PANTHER" id="PTHR11003:SF301">
    <property type="entry name" value="POTASSIUM CHANNEL PROTEIN"/>
    <property type="match status" value="1"/>
</dbReference>
<dbReference type="Proteomes" id="UP001295794">
    <property type="component" value="Unassembled WGS sequence"/>
</dbReference>
<gene>
    <name evidence="11" type="ORF">MYCIT1_LOCUS27106</name>
</gene>
<evidence type="ECO:0000313" key="12">
    <source>
        <dbReference type="Proteomes" id="UP001295794"/>
    </source>
</evidence>
<keyword evidence="2" id="KW-0813">Transport</keyword>
<evidence type="ECO:0000256" key="8">
    <source>
        <dbReference type="SAM" id="MobiDB-lite"/>
    </source>
</evidence>
<dbReference type="InterPro" id="IPR003280">
    <property type="entry name" value="2pore_dom_K_chnl"/>
</dbReference>
<dbReference type="GO" id="GO:0022841">
    <property type="term" value="F:potassium ion leak channel activity"/>
    <property type="evidence" value="ECO:0007669"/>
    <property type="project" value="TreeGrafter"/>
</dbReference>
<keyword evidence="12" id="KW-1185">Reference proteome</keyword>
<keyword evidence="4 9" id="KW-1133">Transmembrane helix</keyword>
<evidence type="ECO:0000259" key="10">
    <source>
        <dbReference type="Pfam" id="PF07885"/>
    </source>
</evidence>
<feature type="domain" description="Potassium channel" evidence="10">
    <location>
        <begin position="256"/>
        <end position="324"/>
    </location>
</feature>
<dbReference type="SUPFAM" id="SSF81324">
    <property type="entry name" value="Voltage-gated potassium channels"/>
    <property type="match status" value="2"/>
</dbReference>
<sequence length="613" mass="68685">THPLASAHHRHFSSTMNDPGLEDSLQSSYKKAAFHVKGNASRSRSSGASSGTSARQQGTAGTLGVRAAFREELREDEEEEEVGYFQPKRWWFTSTAFPLVAGTFGPLANFFSICAQCFRWREESSSHGLSPTPTWFNAMTGLSLAFSLLANIILLANFLHILRYSISQWLTISFWYISALLLIIPLGLSRHVLDAPGTDYTQSFYYAIIASVLYVILPSLLALNALGAYKFKAYAPSFNPLTIPQRTLMAQTLAYVLYIAGGAAVFARVEGWNYLDGVYWAEYTLLTIGLGSDFPPKTHLGRALLIPYAVGGITVIGLIVGSIRGLIIERGGVKLVRRTVEEERQKWISRMGEPDERWKKDEWDAMRRIKRRAESMRRWSALASSALAFFFLWLLGALVFWFAESAQEWTYFQSLYFSYTSLLTIGYGDFYPQSNAGKPFFVVWSLMAVPTVTILISNVGEILIGLVRRALMMAVFSTAAAGADKNNKKSDDERKMGADLEHLGEAVEQSERQRGLGGGLAARLSREVARLAQDAMSGTEAEYSWEDWQGWLELLGERTDAEGRGENEEKQGEWTWLGEEGPLLSGMSETQWILQRLCERLQQVLEEEYGSKR</sequence>
<dbReference type="EMBL" id="CAVNYO010000421">
    <property type="protein sequence ID" value="CAK5277933.1"/>
    <property type="molecule type" value="Genomic_DNA"/>
</dbReference>
<feature type="domain" description="Potassium channel" evidence="10">
    <location>
        <begin position="389"/>
        <end position="463"/>
    </location>
</feature>
<dbReference type="GO" id="GO:0005886">
    <property type="term" value="C:plasma membrane"/>
    <property type="evidence" value="ECO:0007669"/>
    <property type="project" value="TreeGrafter"/>
</dbReference>
<proteinExistence type="predicted"/>
<evidence type="ECO:0000313" key="11">
    <source>
        <dbReference type="EMBL" id="CAK5277933.1"/>
    </source>
</evidence>
<evidence type="ECO:0000256" key="9">
    <source>
        <dbReference type="SAM" id="Phobius"/>
    </source>
</evidence>
<feature type="transmembrane region" description="Helical" evidence="9">
    <location>
        <begin position="248"/>
        <end position="267"/>
    </location>
</feature>
<evidence type="ECO:0000256" key="3">
    <source>
        <dbReference type="ARBA" id="ARBA00022692"/>
    </source>
</evidence>
<evidence type="ECO:0000256" key="2">
    <source>
        <dbReference type="ARBA" id="ARBA00022448"/>
    </source>
</evidence>
<feature type="transmembrane region" description="Helical" evidence="9">
    <location>
        <begin position="138"/>
        <end position="162"/>
    </location>
</feature>